<proteinExistence type="predicted"/>
<reference evidence="1 2" key="2">
    <citation type="submission" date="2020-07" db="EMBL/GenBank/DDBJ databases">
        <title>Genome assembly of wild tea tree DASZ reveals pedigree and selection history of tea varieties.</title>
        <authorList>
            <person name="Zhang W."/>
        </authorList>
    </citation>
    <scope>NUCLEOTIDE SEQUENCE [LARGE SCALE GENOMIC DNA]</scope>
    <source>
        <strain evidence="2">cv. G240</strain>
        <tissue evidence="1">Leaf</tissue>
    </source>
</reference>
<comment type="caution">
    <text evidence="1">The sequence shown here is derived from an EMBL/GenBank/DDBJ whole genome shotgun (WGS) entry which is preliminary data.</text>
</comment>
<sequence>MSTPPVLPKATATCSLYEPECIGEGQKILFYTALALAAIRSLRPLNGSSLTTVFRVLVAATSKMFHKWPEEADRLYEMGMPCEASPHITGHGQRPPAGWAYDESLRGPFWSRCHDGTGEFGECSLGVFIREGE</sequence>
<gene>
    <name evidence="1" type="ORF">HYC85_031991</name>
</gene>
<name>A0A7J7FTY0_CAMSI</name>
<organism evidence="1 2">
    <name type="scientific">Camellia sinensis</name>
    <name type="common">Tea plant</name>
    <name type="synonym">Thea sinensis</name>
    <dbReference type="NCBI Taxonomy" id="4442"/>
    <lineage>
        <taxon>Eukaryota</taxon>
        <taxon>Viridiplantae</taxon>
        <taxon>Streptophyta</taxon>
        <taxon>Embryophyta</taxon>
        <taxon>Tracheophyta</taxon>
        <taxon>Spermatophyta</taxon>
        <taxon>Magnoliopsida</taxon>
        <taxon>eudicotyledons</taxon>
        <taxon>Gunneridae</taxon>
        <taxon>Pentapetalae</taxon>
        <taxon>asterids</taxon>
        <taxon>Ericales</taxon>
        <taxon>Theaceae</taxon>
        <taxon>Camellia</taxon>
    </lineage>
</organism>
<evidence type="ECO:0000313" key="1">
    <source>
        <dbReference type="EMBL" id="KAF5931118.1"/>
    </source>
</evidence>
<dbReference type="Proteomes" id="UP000593564">
    <property type="component" value="Unassembled WGS sequence"/>
</dbReference>
<keyword evidence="2" id="KW-1185">Reference proteome</keyword>
<protein>
    <submittedName>
        <fullName evidence="1">Uncharacterized protein</fullName>
    </submittedName>
</protein>
<evidence type="ECO:0000313" key="2">
    <source>
        <dbReference type="Proteomes" id="UP000593564"/>
    </source>
</evidence>
<reference evidence="2" key="1">
    <citation type="journal article" date="2020" name="Nat. Commun.">
        <title>Genome assembly of wild tea tree DASZ reveals pedigree and selection history of tea varieties.</title>
        <authorList>
            <person name="Zhang W."/>
            <person name="Zhang Y."/>
            <person name="Qiu H."/>
            <person name="Guo Y."/>
            <person name="Wan H."/>
            <person name="Zhang X."/>
            <person name="Scossa F."/>
            <person name="Alseekh S."/>
            <person name="Zhang Q."/>
            <person name="Wang P."/>
            <person name="Xu L."/>
            <person name="Schmidt M.H."/>
            <person name="Jia X."/>
            <person name="Li D."/>
            <person name="Zhu A."/>
            <person name="Guo F."/>
            <person name="Chen W."/>
            <person name="Ni D."/>
            <person name="Usadel B."/>
            <person name="Fernie A.R."/>
            <person name="Wen W."/>
        </authorList>
    </citation>
    <scope>NUCLEOTIDE SEQUENCE [LARGE SCALE GENOMIC DNA]</scope>
    <source>
        <strain evidence="2">cv. G240</strain>
    </source>
</reference>
<accession>A0A7J7FTY0</accession>
<dbReference type="EMBL" id="JACBKZ010000015">
    <property type="protein sequence ID" value="KAF5931118.1"/>
    <property type="molecule type" value="Genomic_DNA"/>
</dbReference>
<dbReference type="AlphaFoldDB" id="A0A7J7FTY0"/>